<dbReference type="EMBL" id="SJTG01000005">
    <property type="protein sequence ID" value="TCI07187.1"/>
    <property type="molecule type" value="Genomic_DNA"/>
</dbReference>
<evidence type="ECO:0000313" key="2">
    <source>
        <dbReference type="Proteomes" id="UP000291822"/>
    </source>
</evidence>
<proteinExistence type="predicted"/>
<dbReference type="Proteomes" id="UP000291822">
    <property type="component" value="Unassembled WGS sequence"/>
</dbReference>
<dbReference type="AlphaFoldDB" id="A0A4R0YNM9"/>
<name>A0A4R0YNM9_9GAMM</name>
<keyword evidence="2" id="KW-1185">Reference proteome</keyword>
<evidence type="ECO:0000313" key="1">
    <source>
        <dbReference type="EMBL" id="TCI07187.1"/>
    </source>
</evidence>
<reference evidence="1 2" key="1">
    <citation type="submission" date="2019-02" db="EMBL/GenBank/DDBJ databases">
        <title>Dyella amyloliquefaciens sp. nov., isolated from forest soil.</title>
        <authorList>
            <person name="Gao Z.-H."/>
            <person name="Qiu L.-H."/>
        </authorList>
    </citation>
    <scope>NUCLEOTIDE SEQUENCE [LARGE SCALE GENOMIC DNA]</scope>
    <source>
        <strain evidence="1 2">KACC 12747</strain>
    </source>
</reference>
<gene>
    <name evidence="1" type="ORF">EZM97_31800</name>
</gene>
<organism evidence="1 2">
    <name type="scientific">Dyella soli</name>
    <dbReference type="NCBI Taxonomy" id="522319"/>
    <lineage>
        <taxon>Bacteria</taxon>
        <taxon>Pseudomonadati</taxon>
        <taxon>Pseudomonadota</taxon>
        <taxon>Gammaproteobacteria</taxon>
        <taxon>Lysobacterales</taxon>
        <taxon>Rhodanobacteraceae</taxon>
        <taxon>Dyella</taxon>
    </lineage>
</organism>
<sequence length="223" mass="25265">MHFEVPKIRMHTFREFAQHYLMIVLSILTALGLEQWIESVHHRHAAENASMQIDAELRGTLDDIHKSMDANTQKLAPLRALNEAITADVRNGVPDQEINRHIQAMKDKFLLSINWPTFPSQAWDVAVANQSATWIATEKLHKYAGAYAIQREAANWMAYKSTLALDAPRMVELRTRIRLGKEVDPLELLGVLQQMINSSAETISHLEETARPVQAALQGEQKP</sequence>
<comment type="caution">
    <text evidence="1">The sequence shown here is derived from an EMBL/GenBank/DDBJ whole genome shotgun (WGS) entry which is preliminary data.</text>
</comment>
<accession>A0A4R0YNM9</accession>
<protein>
    <submittedName>
        <fullName evidence="1">Uncharacterized protein</fullName>
    </submittedName>
</protein>
<dbReference type="RefSeq" id="WP_131412354.1">
    <property type="nucleotide sequence ID" value="NZ_SJTG01000005.1"/>
</dbReference>